<evidence type="ECO:0000259" key="6">
    <source>
        <dbReference type="Pfam" id="PF16889"/>
    </source>
</evidence>
<dbReference type="PANTHER" id="PTHR39210:SF1">
    <property type="entry name" value="HEPARIN-SULFATE LYASE"/>
    <property type="match status" value="1"/>
</dbReference>
<dbReference type="PATRIC" id="fig|1423751.3.peg.471"/>
<dbReference type="SUPFAM" id="SSF48230">
    <property type="entry name" value="Chondroitin AC/alginate lyase"/>
    <property type="match status" value="1"/>
</dbReference>
<dbReference type="GO" id="GO:0016829">
    <property type="term" value="F:lyase activity"/>
    <property type="evidence" value="ECO:0007669"/>
    <property type="project" value="UniProtKB-KW"/>
</dbReference>
<evidence type="ECO:0000313" key="8">
    <source>
        <dbReference type="EMBL" id="KRN11925.1"/>
    </source>
</evidence>
<proteinExistence type="predicted"/>
<dbReference type="InterPro" id="IPR031680">
    <property type="entry name" value="Hepar_II_III_N"/>
</dbReference>
<reference evidence="8 10" key="2">
    <citation type="journal article" date="2015" name="Genome Announc.">
        <title>Expanding the biotechnology potential of lactobacilli through comparative genomics of 213 strains and associated genera.</title>
        <authorList>
            <person name="Sun Z."/>
            <person name="Harris H.M."/>
            <person name="McCann A."/>
            <person name="Guo C."/>
            <person name="Argimon S."/>
            <person name="Zhang W."/>
            <person name="Yang X."/>
            <person name="Jeffery I.B."/>
            <person name="Cooney J.C."/>
            <person name="Kagawa T.F."/>
            <person name="Liu W."/>
            <person name="Song Y."/>
            <person name="Salvetti E."/>
            <person name="Wrobel A."/>
            <person name="Rasinkangas P."/>
            <person name="Parkhill J."/>
            <person name="Rea M.C."/>
            <person name="O'Sullivan O."/>
            <person name="Ritari J."/>
            <person name="Douillard F.P."/>
            <person name="Paul Ross R."/>
            <person name="Yang R."/>
            <person name="Briner A.E."/>
            <person name="Felis G.E."/>
            <person name="de Vos W.M."/>
            <person name="Barrangou R."/>
            <person name="Klaenhammer T.R."/>
            <person name="Caufield P.W."/>
            <person name="Cui Y."/>
            <person name="Zhang H."/>
            <person name="O'Toole P.W."/>
        </authorList>
    </citation>
    <scope>NUCLEOTIDE SEQUENCE [LARGE SCALE GENOMIC DNA]</scope>
    <source>
        <strain evidence="8 10">DSM 23908</strain>
    </source>
</reference>
<dbReference type="InterPro" id="IPR008929">
    <property type="entry name" value="Chondroitin_lyas"/>
</dbReference>
<evidence type="ECO:0000313" key="9">
    <source>
        <dbReference type="Proteomes" id="UP000009326"/>
    </source>
</evidence>
<evidence type="ECO:0000256" key="4">
    <source>
        <dbReference type="ARBA" id="ARBA00023239"/>
    </source>
</evidence>
<comment type="subcellular location">
    <subcellularLocation>
        <location evidence="1">Periplasm</location>
    </subcellularLocation>
</comment>
<protein>
    <submittedName>
        <fullName evidence="7">Heparinase II/III-like protein</fullName>
    </submittedName>
</protein>
<evidence type="ECO:0000313" key="7">
    <source>
        <dbReference type="EMBL" id="CCI86379.1"/>
    </source>
</evidence>
<evidence type="ECO:0000259" key="5">
    <source>
        <dbReference type="Pfam" id="PF07940"/>
    </source>
</evidence>
<dbReference type="EMBL" id="CAKC01000017">
    <property type="protein sequence ID" value="CCI86379.1"/>
    <property type="molecule type" value="Genomic_DNA"/>
</dbReference>
<dbReference type="EMBL" id="AYZO01000015">
    <property type="protein sequence ID" value="KRN11925.1"/>
    <property type="molecule type" value="Genomic_DNA"/>
</dbReference>
<dbReference type="Pfam" id="PF16889">
    <property type="entry name" value="Hepar_II_III_N"/>
    <property type="match status" value="1"/>
</dbReference>
<name>I7KMY6_9LACO</name>
<evidence type="ECO:0000256" key="3">
    <source>
        <dbReference type="ARBA" id="ARBA00022764"/>
    </source>
</evidence>
<keyword evidence="2" id="KW-0732">Signal</keyword>
<dbReference type="Gene3D" id="1.50.10.100">
    <property type="entry name" value="Chondroitin AC/alginate lyase"/>
    <property type="match status" value="1"/>
</dbReference>
<dbReference type="GO" id="GO:0042597">
    <property type="term" value="C:periplasmic space"/>
    <property type="evidence" value="ECO:0007669"/>
    <property type="project" value="UniProtKB-SubCell"/>
</dbReference>
<evidence type="ECO:0000313" key="10">
    <source>
        <dbReference type="Proteomes" id="UP000051521"/>
    </source>
</evidence>
<feature type="domain" description="Heparinase II/III-like C-terminal" evidence="5">
    <location>
        <begin position="346"/>
        <end position="517"/>
    </location>
</feature>
<accession>I7KMY6</accession>
<dbReference type="Proteomes" id="UP000009326">
    <property type="component" value="Unassembled WGS sequence"/>
</dbReference>
<keyword evidence="10" id="KW-1185">Reference proteome</keyword>
<comment type="caution">
    <text evidence="7">The sequence shown here is derived from an EMBL/GenBank/DDBJ whole genome shotgun (WGS) entry which is preliminary data.</text>
</comment>
<keyword evidence="4" id="KW-0456">Lyase</keyword>
<organism evidence="7 9">
    <name type="scientific">Lactobacillus gigeriorum DSM 23908 = CRBIP 24.85</name>
    <dbReference type="NCBI Taxonomy" id="1423751"/>
    <lineage>
        <taxon>Bacteria</taxon>
        <taxon>Bacillati</taxon>
        <taxon>Bacillota</taxon>
        <taxon>Bacilli</taxon>
        <taxon>Lactobacillales</taxon>
        <taxon>Lactobacillaceae</taxon>
        <taxon>Lactobacillus</taxon>
    </lineage>
</organism>
<dbReference type="Proteomes" id="UP000051521">
    <property type="component" value="Unassembled WGS sequence"/>
</dbReference>
<gene>
    <name evidence="7" type="ORF">BN52_07215</name>
    <name evidence="8" type="ORF">FC38_GL000449</name>
</gene>
<evidence type="ECO:0000256" key="2">
    <source>
        <dbReference type="ARBA" id="ARBA00022729"/>
    </source>
</evidence>
<dbReference type="PANTHER" id="PTHR39210">
    <property type="entry name" value="HEPARIN-SULFATE LYASE"/>
    <property type="match status" value="1"/>
</dbReference>
<dbReference type="OrthoDB" id="7335480at2"/>
<dbReference type="STRING" id="1423751.FC38_GL000449"/>
<keyword evidence="3" id="KW-0574">Periplasm</keyword>
<dbReference type="AlphaFoldDB" id="I7KMY6"/>
<dbReference type="InterPro" id="IPR012480">
    <property type="entry name" value="Hepar_II_III_C"/>
</dbReference>
<feature type="domain" description="Heparin-sulfate lyase N-terminal" evidence="6">
    <location>
        <begin position="19"/>
        <end position="300"/>
    </location>
</feature>
<reference evidence="7 9" key="1">
    <citation type="submission" date="2012-06" db="EMBL/GenBank/DDBJ databases">
        <title>Draft genome sequence of Lactobacillus gigeriorum CRBIP 24.85T, isolated from chicken crop.</title>
        <authorList>
            <person name="Cousin S."/>
            <person name="Ma L."/>
            <person name="Creno S."/>
            <person name="Clermont D."/>
            <person name="Loux V."/>
            <person name="Bizet C."/>
            <person name="Bouchier C."/>
        </authorList>
    </citation>
    <scope>NUCLEOTIDE SEQUENCE [LARGE SCALE GENOMIC DNA]</scope>
    <source>
        <strain evidence="9">CRBIP 24.85T</strain>
        <strain evidence="7">Type strain: CRBIP 24.85</strain>
    </source>
</reference>
<sequence>MFDLDNLKASIKNRLTHLEPDSYSELIPTKEKSKYIYEANLLLNNDFKFDRRWDMERCNKIYHLNTIDFEKINNDDPEWNFMFNRMDWLDYLCLAGIITKEDKYFEKIKEYIFTWIDQHPSIKSQNSTRTLDTGIRLINWLNCIIYLSWFNALSDFELETIAKSMEKQILYLKSNYLPKYKLSNWGSIQVCGILVVLPYIYNNVDHDEIYIWAKNELKSQLNLQVLDDGMNWEQSPMYHVELLLALQHLVLFENNVLNKEVLNTIKKMSFALQLIVTPERLLPNFGDSDQVSAKDILANSAYILHNQELNYFGEFSYENILYTGSNIIKLKEIKKTLPQKLNFLGSASGNYSFRSSWKKDANYMFFNNGSMGSGHAHADNLHLSIYGKGSPLFVDSGRYTYREDHPMRVLLKSAKAHNIVQIDNLELAKPNSSWDYDSYYKVLPTYYNSKKNIHYIEGSVLGKYPLEIWTRKIVMLEEGLWIISDEVSIQGNHEFNQIWHIHPQASYENNTLTVLDNTWNLSYSGSAKVEDFPYSSKYNELQTGKMLTLSKPFSDNISFTTTIANSNLTVKKIPILQNLNTPVNDNIAEGWKITNSEHEYCIAIFHQEVFTGKKVFSLDGVPFHHQAFATIDQQSLALKN</sequence>
<dbReference type="RefSeq" id="WP_008472299.1">
    <property type="nucleotide sequence ID" value="NZ_AYZO01000015.1"/>
</dbReference>
<evidence type="ECO:0000256" key="1">
    <source>
        <dbReference type="ARBA" id="ARBA00004418"/>
    </source>
</evidence>
<dbReference type="Gene3D" id="2.70.98.70">
    <property type="match status" value="1"/>
</dbReference>
<dbReference type="Pfam" id="PF07940">
    <property type="entry name" value="Hepar_II_III_C"/>
    <property type="match status" value="1"/>
</dbReference>